<evidence type="ECO:0000313" key="2">
    <source>
        <dbReference type="Proteomes" id="UP001244297"/>
    </source>
</evidence>
<comment type="caution">
    <text evidence="1">The sequence shown here is derived from an EMBL/GenBank/DDBJ whole genome shotgun (WGS) entry which is preliminary data.</text>
</comment>
<gene>
    <name evidence="1" type="ORF">QWZ18_25635</name>
</gene>
<accession>A0ABT8AVI6</accession>
<dbReference type="Proteomes" id="UP001244297">
    <property type="component" value="Unassembled WGS sequence"/>
</dbReference>
<organism evidence="1 2">
    <name type="scientific">Methylobacterium longum</name>
    <dbReference type="NCBI Taxonomy" id="767694"/>
    <lineage>
        <taxon>Bacteria</taxon>
        <taxon>Pseudomonadati</taxon>
        <taxon>Pseudomonadota</taxon>
        <taxon>Alphaproteobacteria</taxon>
        <taxon>Hyphomicrobiales</taxon>
        <taxon>Methylobacteriaceae</taxon>
        <taxon>Methylobacterium</taxon>
    </lineage>
</organism>
<protein>
    <submittedName>
        <fullName evidence="1">Uncharacterized protein</fullName>
    </submittedName>
</protein>
<proteinExistence type="predicted"/>
<evidence type="ECO:0000313" key="1">
    <source>
        <dbReference type="EMBL" id="MDN3573969.1"/>
    </source>
</evidence>
<keyword evidence="2" id="KW-1185">Reference proteome</keyword>
<sequence length="48" mass="5203">MSYPRGKRVGLGSESYTTLGFEPKSEGLQVLGDDVIWFCNAHGSIEGI</sequence>
<reference evidence="2" key="1">
    <citation type="journal article" date="2019" name="Int. J. Syst. Evol. Microbiol.">
        <title>The Global Catalogue of Microorganisms (GCM) 10K type strain sequencing project: providing services to taxonomists for standard genome sequencing and annotation.</title>
        <authorList>
            <consortium name="The Broad Institute Genomics Platform"/>
            <consortium name="The Broad Institute Genome Sequencing Center for Infectious Disease"/>
            <person name="Wu L."/>
            <person name="Ma J."/>
        </authorList>
    </citation>
    <scope>NUCLEOTIDE SEQUENCE [LARGE SCALE GENOMIC DNA]</scope>
    <source>
        <strain evidence="2">CECT 7806</strain>
    </source>
</reference>
<dbReference type="RefSeq" id="WP_238293377.1">
    <property type="nucleotide sequence ID" value="NZ_BPQS01000068.1"/>
</dbReference>
<name>A0ABT8AVI6_9HYPH</name>
<dbReference type="EMBL" id="JAUFPT010000091">
    <property type="protein sequence ID" value="MDN3573969.1"/>
    <property type="molecule type" value="Genomic_DNA"/>
</dbReference>